<dbReference type="PROSITE" id="PS51755">
    <property type="entry name" value="OMPR_PHOB"/>
    <property type="match status" value="1"/>
</dbReference>
<comment type="similarity">
    <text evidence="1">Belongs to the AfsR/DnrI/RedD regulatory family.</text>
</comment>
<dbReference type="Proteomes" id="UP000612585">
    <property type="component" value="Unassembled WGS sequence"/>
</dbReference>
<evidence type="ECO:0000259" key="4">
    <source>
        <dbReference type="PROSITE" id="PS51755"/>
    </source>
</evidence>
<dbReference type="SMART" id="SM00862">
    <property type="entry name" value="Trans_reg_C"/>
    <property type="match status" value="1"/>
</dbReference>
<sequence>MEFRILGPVQVWRDGSPISLGGPRHRRLLAVLLVHADAVVPGDVLIDALWPAGAPRRARDVLHVRVSELRAALRVDNDERDAGLAHREGGYRLRVNADELDARVFERLAAAGGRALAAGEVERARGLLGEALAVYRGPALAEFADEAFARPTATRLDAVRLQALEHRVAADLDSGRHDLVLPELATLTAEYPLRERFRAQLMLALYRAGRQSEALAAYREVARLLRVELGIEPGAELRELEAAVLRQDPALGAGAHGVSEKTTDQGDGNLPAGLTGFVGRGRDLAGVAERLRAGRLVTLTGVGGVGKSRLAVEAAAVAGGAWLVDLAALTQPGLVVLTIAATLGVREHPRRPTLDVLAARLDRAPALLVLDNCDHLVAEVAGATDALLKACPPLRIIATSRERLGVTGEQLWPVAGLEPADARRLLTDRVTAGRPRFRPTAALDGICRRLDGLPLALELAAASIQVLGVEEVARGLSDRFRLLTRGSRTALPRHRTLRAIVDWSYERLSPADRRLFERLSVFVGGFTLSSAEAVAGEGVVGLVDKSMVTFDGSRYRMLETLRAYGSERLDESGLRDETRDRHAATVLALVKAARAAWQSDGQTVWLRRLEEENGNLRAALHWCLATGDAATALRLAGSLYPLWDRHGRYREGRRWLSAALALDKPVPPIVRARALDSAAGLAVLQGDLAAAGRAADEAAELSRQAGDGAGVARALTTLGLAAIYGGDYPRAASVLQRALGYARESGAVWPEAFALLYLASVAAARNDDELALALADECAPVMRAMGDPEALAALDMLRGTLAWRAGDSSAAAYLRASLRGYGQLGHVWGLSLGLYLAAELAAGRGGHDRAVSLLATSAALRDAIGVVVLPFVGAWIDELLARSRAILDPAAFDAAWAAGLSRRPEAALELALEEAG</sequence>
<reference evidence="5" key="1">
    <citation type="submission" date="2021-01" db="EMBL/GenBank/DDBJ databases">
        <title>Whole genome shotgun sequence of Virgisporangium aurantiacum NBRC 16421.</title>
        <authorList>
            <person name="Komaki H."/>
            <person name="Tamura T."/>
        </authorList>
    </citation>
    <scope>NUCLEOTIDE SEQUENCE</scope>
    <source>
        <strain evidence="5">NBRC 16421</strain>
    </source>
</reference>
<dbReference type="SUPFAM" id="SSF48452">
    <property type="entry name" value="TPR-like"/>
    <property type="match status" value="2"/>
</dbReference>
<feature type="domain" description="OmpR/PhoB-type" evidence="4">
    <location>
        <begin position="1"/>
        <end position="95"/>
    </location>
</feature>
<dbReference type="SMART" id="SM01043">
    <property type="entry name" value="BTAD"/>
    <property type="match status" value="1"/>
</dbReference>
<evidence type="ECO:0000256" key="3">
    <source>
        <dbReference type="PROSITE-ProRule" id="PRU01091"/>
    </source>
</evidence>
<dbReference type="Gene3D" id="1.10.10.10">
    <property type="entry name" value="Winged helix-like DNA-binding domain superfamily/Winged helix DNA-binding domain"/>
    <property type="match status" value="1"/>
</dbReference>
<dbReference type="RefSeq" id="WP_203993573.1">
    <property type="nucleotide sequence ID" value="NZ_BOPG01000023.1"/>
</dbReference>
<dbReference type="SUPFAM" id="SSF52540">
    <property type="entry name" value="P-loop containing nucleoside triphosphate hydrolases"/>
    <property type="match status" value="1"/>
</dbReference>
<dbReference type="InterPro" id="IPR027417">
    <property type="entry name" value="P-loop_NTPase"/>
</dbReference>
<evidence type="ECO:0000313" key="5">
    <source>
        <dbReference type="EMBL" id="GIJ55981.1"/>
    </source>
</evidence>
<comment type="caution">
    <text evidence="5">The sequence shown here is derived from an EMBL/GenBank/DDBJ whole genome shotgun (WGS) entry which is preliminary data.</text>
</comment>
<dbReference type="InterPro" id="IPR001867">
    <property type="entry name" value="OmpR/PhoB-type_DNA-bd"/>
</dbReference>
<accession>A0A8J3Z208</accession>
<evidence type="ECO:0000256" key="1">
    <source>
        <dbReference type="ARBA" id="ARBA00005820"/>
    </source>
</evidence>
<dbReference type="InterPro" id="IPR036388">
    <property type="entry name" value="WH-like_DNA-bd_sf"/>
</dbReference>
<dbReference type="Gene3D" id="3.40.50.300">
    <property type="entry name" value="P-loop containing nucleotide triphosphate hydrolases"/>
    <property type="match status" value="1"/>
</dbReference>
<dbReference type="Pfam" id="PF03704">
    <property type="entry name" value="BTAD"/>
    <property type="match status" value="1"/>
</dbReference>
<dbReference type="InterPro" id="IPR011990">
    <property type="entry name" value="TPR-like_helical_dom_sf"/>
</dbReference>
<dbReference type="PRINTS" id="PR00364">
    <property type="entry name" value="DISEASERSIST"/>
</dbReference>
<proteinExistence type="inferred from homology"/>
<dbReference type="GO" id="GO:0000160">
    <property type="term" value="P:phosphorelay signal transduction system"/>
    <property type="evidence" value="ECO:0007669"/>
    <property type="project" value="InterPro"/>
</dbReference>
<dbReference type="InterPro" id="IPR005158">
    <property type="entry name" value="BTAD"/>
</dbReference>
<keyword evidence="6" id="KW-1185">Reference proteome</keyword>
<dbReference type="Gene3D" id="1.25.40.10">
    <property type="entry name" value="Tetratricopeptide repeat domain"/>
    <property type="match status" value="2"/>
</dbReference>
<dbReference type="PANTHER" id="PTHR47691:SF3">
    <property type="entry name" value="HTH-TYPE TRANSCRIPTIONAL REGULATOR RV0890C-RELATED"/>
    <property type="match status" value="1"/>
</dbReference>
<keyword evidence="2 3" id="KW-0238">DNA-binding</keyword>
<dbReference type="EMBL" id="BOPG01000023">
    <property type="protein sequence ID" value="GIJ55981.1"/>
    <property type="molecule type" value="Genomic_DNA"/>
</dbReference>
<dbReference type="CDD" id="cd15831">
    <property type="entry name" value="BTAD"/>
    <property type="match status" value="1"/>
</dbReference>
<dbReference type="InterPro" id="IPR016032">
    <property type="entry name" value="Sig_transdc_resp-reg_C-effctor"/>
</dbReference>
<name>A0A8J3Z208_9ACTN</name>
<dbReference type="AlphaFoldDB" id="A0A8J3Z208"/>
<dbReference type="SUPFAM" id="SSF46894">
    <property type="entry name" value="C-terminal effector domain of the bipartite response regulators"/>
    <property type="match status" value="1"/>
</dbReference>
<feature type="DNA-binding region" description="OmpR/PhoB-type" evidence="3">
    <location>
        <begin position="1"/>
        <end position="95"/>
    </location>
</feature>
<dbReference type="PANTHER" id="PTHR47691">
    <property type="entry name" value="REGULATOR-RELATED"/>
    <property type="match status" value="1"/>
</dbReference>
<dbReference type="GO" id="GO:0006355">
    <property type="term" value="P:regulation of DNA-templated transcription"/>
    <property type="evidence" value="ECO:0007669"/>
    <property type="project" value="InterPro"/>
</dbReference>
<gene>
    <name evidence="5" type="ORF">Vau01_034970</name>
</gene>
<evidence type="ECO:0000313" key="6">
    <source>
        <dbReference type="Proteomes" id="UP000612585"/>
    </source>
</evidence>
<dbReference type="GO" id="GO:0003677">
    <property type="term" value="F:DNA binding"/>
    <property type="evidence" value="ECO:0007669"/>
    <property type="project" value="UniProtKB-UniRule"/>
</dbReference>
<organism evidence="5 6">
    <name type="scientific">Virgisporangium aurantiacum</name>
    <dbReference type="NCBI Taxonomy" id="175570"/>
    <lineage>
        <taxon>Bacteria</taxon>
        <taxon>Bacillati</taxon>
        <taxon>Actinomycetota</taxon>
        <taxon>Actinomycetes</taxon>
        <taxon>Micromonosporales</taxon>
        <taxon>Micromonosporaceae</taxon>
        <taxon>Virgisporangium</taxon>
    </lineage>
</organism>
<evidence type="ECO:0000256" key="2">
    <source>
        <dbReference type="ARBA" id="ARBA00023125"/>
    </source>
</evidence>
<protein>
    <submittedName>
        <fullName evidence="5">SARP family transcriptional regulator</fullName>
    </submittedName>
</protein>
<dbReference type="Pfam" id="PF00486">
    <property type="entry name" value="Trans_reg_C"/>
    <property type="match status" value="1"/>
</dbReference>